<protein>
    <recommendedName>
        <fullName evidence="7">Cyclic nucleotide-binding domain-containing protein</fullName>
    </recommendedName>
</protein>
<evidence type="ECO:0000256" key="2">
    <source>
        <dbReference type="ARBA" id="ARBA00022553"/>
    </source>
</evidence>
<dbReference type="InterPro" id="IPR000595">
    <property type="entry name" value="cNMP-bd_dom"/>
</dbReference>
<keyword evidence="3" id="KW-0116">cAMP-binding</keyword>
<dbReference type="GO" id="GO:0030552">
    <property type="term" value="F:cAMP binding"/>
    <property type="evidence" value="ECO:0007669"/>
    <property type="project" value="UniProtKB-KW"/>
</dbReference>
<dbReference type="Gene3D" id="2.60.120.10">
    <property type="entry name" value="Jelly Rolls"/>
    <property type="match status" value="1"/>
</dbReference>
<dbReference type="InterPro" id="IPR018490">
    <property type="entry name" value="cNMP-bd_dom_sf"/>
</dbReference>
<feature type="domain" description="Cyclic nucleotide-binding" evidence="7">
    <location>
        <begin position="151"/>
        <end position="272"/>
    </location>
</feature>
<dbReference type="Ensembl" id="ENSCCNT00000039696.1">
    <property type="protein sequence ID" value="ENSCCNP00000031571.1"/>
    <property type="gene ID" value="ENSCCNG00000030060.1"/>
</dbReference>
<evidence type="ECO:0000256" key="4">
    <source>
        <dbReference type="ARBA" id="ARBA00022737"/>
    </source>
</evidence>
<sequence length="277" mass="30902">MKQLTWAVLVPGLRSSEGCRGQEDRVTDAHATVVPSGQAPQCPPQSILGTPKTIIPSASYWWPRLWTQGVDPRGWAVPRSPQRVMEDNGLGMREQAAHPAVWPLQGPWGPGGSEWKSVNADQCSSVPFSPLQGSTLRKRKMYEEFLSKVSILESLEKWERLTVADALEPVQFEDAEKIVVQGEPGDDFYIITEGTASVLQRRSPHEEYVEVGRLGPSDYFGEIALLLNRPRAATVVARGPLKCVKLDRPRFERVLGPCSEILKRNIQRYNSFISLTV</sequence>
<dbReference type="InterPro" id="IPR014710">
    <property type="entry name" value="RmlC-like_jellyroll"/>
</dbReference>
<keyword evidence="2" id="KW-0597">Phosphoprotein</keyword>
<dbReference type="FunFam" id="2.60.120.10:FF:000006">
    <property type="entry name" value="cAMP-dependent protein kinase type I-alpha regulatory subunit"/>
    <property type="match status" value="1"/>
</dbReference>
<name>A0A8C0Y0U2_CASCN</name>
<dbReference type="PANTHER" id="PTHR11635">
    <property type="entry name" value="CAMP-DEPENDENT PROTEIN KINASE REGULATORY CHAIN"/>
    <property type="match status" value="1"/>
</dbReference>
<evidence type="ECO:0000259" key="7">
    <source>
        <dbReference type="PROSITE" id="PS50042"/>
    </source>
</evidence>
<reference evidence="8" key="1">
    <citation type="submission" date="2023-09" db="UniProtKB">
        <authorList>
            <consortium name="Ensembl"/>
        </authorList>
    </citation>
    <scope>IDENTIFICATION</scope>
</reference>
<keyword evidence="5" id="KW-0547">Nucleotide-binding</keyword>
<accession>A0A8C0Y0U2</accession>
<dbReference type="GO" id="GO:0004862">
    <property type="term" value="F:cAMP-dependent protein kinase inhibitor activity"/>
    <property type="evidence" value="ECO:0007669"/>
    <property type="project" value="TreeGrafter"/>
</dbReference>
<dbReference type="PROSITE" id="PS50042">
    <property type="entry name" value="CNMP_BINDING_3"/>
    <property type="match status" value="1"/>
</dbReference>
<evidence type="ECO:0000313" key="8">
    <source>
        <dbReference type="Ensembl" id="ENSCCNP00000031571.1"/>
    </source>
</evidence>
<dbReference type="PRINTS" id="PR00103">
    <property type="entry name" value="CAMPKINASE"/>
</dbReference>
<keyword evidence="4" id="KW-0677">Repeat</keyword>
<dbReference type="PROSITE" id="PS00888">
    <property type="entry name" value="CNMP_BINDING_1"/>
    <property type="match status" value="1"/>
</dbReference>
<dbReference type="SUPFAM" id="SSF51206">
    <property type="entry name" value="cAMP-binding domain-like"/>
    <property type="match status" value="1"/>
</dbReference>
<dbReference type="AlphaFoldDB" id="A0A8C0Y0U2"/>
<dbReference type="GO" id="GO:0005829">
    <property type="term" value="C:cytosol"/>
    <property type="evidence" value="ECO:0007669"/>
    <property type="project" value="TreeGrafter"/>
</dbReference>
<dbReference type="GO" id="GO:0034236">
    <property type="term" value="F:protein kinase A catalytic subunit binding"/>
    <property type="evidence" value="ECO:0007669"/>
    <property type="project" value="TreeGrafter"/>
</dbReference>
<gene>
    <name evidence="8" type="primary">LOC109684503</name>
</gene>
<organism evidence="8">
    <name type="scientific">Castor canadensis</name>
    <name type="common">American beaver</name>
    <dbReference type="NCBI Taxonomy" id="51338"/>
    <lineage>
        <taxon>Eukaryota</taxon>
        <taxon>Metazoa</taxon>
        <taxon>Chordata</taxon>
        <taxon>Craniata</taxon>
        <taxon>Vertebrata</taxon>
        <taxon>Euteleostomi</taxon>
        <taxon>Mammalia</taxon>
        <taxon>Eutheria</taxon>
        <taxon>Euarchontoglires</taxon>
        <taxon>Glires</taxon>
        <taxon>Rodentia</taxon>
        <taxon>Castorimorpha</taxon>
        <taxon>Castoridae</taxon>
        <taxon>Castor</taxon>
    </lineage>
</organism>
<dbReference type="CDD" id="cd00038">
    <property type="entry name" value="CAP_ED"/>
    <property type="match status" value="1"/>
</dbReference>
<proteinExistence type="inferred from homology"/>
<evidence type="ECO:0000256" key="1">
    <source>
        <dbReference type="ARBA" id="ARBA00005753"/>
    </source>
</evidence>
<evidence type="ECO:0000256" key="3">
    <source>
        <dbReference type="ARBA" id="ARBA00022566"/>
    </source>
</evidence>
<evidence type="ECO:0000256" key="6">
    <source>
        <dbReference type="ARBA" id="ARBA00023149"/>
    </source>
</evidence>
<keyword evidence="6" id="KW-0114">cAMP</keyword>
<dbReference type="PANTHER" id="PTHR11635:SF126">
    <property type="entry name" value="CAMP-DEPENDENT PROTEIN KINASE TYPE I-BETA REGULATORY SUBUNIT"/>
    <property type="match status" value="1"/>
</dbReference>
<dbReference type="InterPro" id="IPR050503">
    <property type="entry name" value="cAMP-dep_PK_reg_su-like"/>
</dbReference>
<comment type="similarity">
    <text evidence="1">Belongs to the cAMP-dependent kinase regulatory chain family.</text>
</comment>
<dbReference type="Pfam" id="PF00027">
    <property type="entry name" value="cNMP_binding"/>
    <property type="match status" value="1"/>
</dbReference>
<dbReference type="SMART" id="SM00100">
    <property type="entry name" value="cNMP"/>
    <property type="match status" value="1"/>
</dbReference>
<dbReference type="InterPro" id="IPR018488">
    <property type="entry name" value="cNMP-bd_CS"/>
</dbReference>
<dbReference type="PROSITE" id="PS00889">
    <property type="entry name" value="CNMP_BINDING_2"/>
    <property type="match status" value="1"/>
</dbReference>
<dbReference type="GO" id="GO:0005952">
    <property type="term" value="C:cAMP-dependent protein kinase complex"/>
    <property type="evidence" value="ECO:0007669"/>
    <property type="project" value="InterPro"/>
</dbReference>
<evidence type="ECO:0000256" key="5">
    <source>
        <dbReference type="ARBA" id="ARBA00022741"/>
    </source>
</evidence>